<keyword evidence="2" id="KW-0812">Transmembrane</keyword>
<evidence type="ECO:0000313" key="3">
    <source>
        <dbReference type="EMBL" id="KAL3723445.1"/>
    </source>
</evidence>
<reference evidence="3 4" key="1">
    <citation type="submission" date="2024-11" db="EMBL/GenBank/DDBJ databases">
        <title>Chromosome-level genome assembly of Eucalyptus globulus Labill. provides insights into its genome evolution.</title>
        <authorList>
            <person name="Li X."/>
        </authorList>
    </citation>
    <scope>NUCLEOTIDE SEQUENCE [LARGE SCALE GENOMIC DNA]</scope>
    <source>
        <strain evidence="3">CL2024</strain>
        <tissue evidence="3">Fresh tender leaves</tissue>
    </source>
</reference>
<protein>
    <recommendedName>
        <fullName evidence="5">Secreted protein</fullName>
    </recommendedName>
</protein>
<proteinExistence type="predicted"/>
<keyword evidence="2" id="KW-1133">Transmembrane helix</keyword>
<dbReference type="AlphaFoldDB" id="A0ABD3J9A5"/>
<comment type="caution">
    <text evidence="3">The sequence shown here is derived from an EMBL/GenBank/DDBJ whole genome shotgun (WGS) entry which is preliminary data.</text>
</comment>
<evidence type="ECO:0000256" key="1">
    <source>
        <dbReference type="SAM" id="MobiDB-lite"/>
    </source>
</evidence>
<evidence type="ECO:0008006" key="5">
    <source>
        <dbReference type="Google" id="ProtNLM"/>
    </source>
</evidence>
<keyword evidence="2" id="KW-0472">Membrane</keyword>
<accession>A0ABD3J9A5</accession>
<name>A0ABD3J9A5_EUCGL</name>
<feature type="region of interest" description="Disordered" evidence="1">
    <location>
        <begin position="94"/>
        <end position="118"/>
    </location>
</feature>
<dbReference type="EMBL" id="JBJKBG010000009">
    <property type="protein sequence ID" value="KAL3723445.1"/>
    <property type="molecule type" value="Genomic_DNA"/>
</dbReference>
<feature type="transmembrane region" description="Helical" evidence="2">
    <location>
        <begin position="6"/>
        <end position="29"/>
    </location>
</feature>
<evidence type="ECO:0000256" key="2">
    <source>
        <dbReference type="SAM" id="Phobius"/>
    </source>
</evidence>
<gene>
    <name evidence="3" type="ORF">ACJRO7_035604</name>
</gene>
<organism evidence="3 4">
    <name type="scientific">Eucalyptus globulus</name>
    <name type="common">Tasmanian blue gum</name>
    <dbReference type="NCBI Taxonomy" id="34317"/>
    <lineage>
        <taxon>Eukaryota</taxon>
        <taxon>Viridiplantae</taxon>
        <taxon>Streptophyta</taxon>
        <taxon>Embryophyta</taxon>
        <taxon>Tracheophyta</taxon>
        <taxon>Spermatophyta</taxon>
        <taxon>Magnoliopsida</taxon>
        <taxon>eudicotyledons</taxon>
        <taxon>Gunneridae</taxon>
        <taxon>Pentapetalae</taxon>
        <taxon>rosids</taxon>
        <taxon>malvids</taxon>
        <taxon>Myrtales</taxon>
        <taxon>Myrtaceae</taxon>
        <taxon>Myrtoideae</taxon>
        <taxon>Eucalypteae</taxon>
        <taxon>Eucalyptus</taxon>
    </lineage>
</organism>
<keyword evidence="4" id="KW-1185">Reference proteome</keyword>
<evidence type="ECO:0000313" key="4">
    <source>
        <dbReference type="Proteomes" id="UP001634007"/>
    </source>
</evidence>
<dbReference type="Proteomes" id="UP001634007">
    <property type="component" value="Unassembled WGS sequence"/>
</dbReference>
<sequence length="118" mass="12725">MVSHYFTIIFIASALYSIGGTDVGSFCPFPPRCHRQRPFCISPNPSEALNTGEVKPSSVQPSLSPEWTISRAVEEPAPPNSDLVTPLKEARVAIGTPPKKTPHVAEESAVPNSPRYAP</sequence>